<name>A0A6C0BG65_9ZZZZ</name>
<keyword evidence="2" id="KW-1133">Transmembrane helix</keyword>
<organism evidence="3">
    <name type="scientific">viral metagenome</name>
    <dbReference type="NCBI Taxonomy" id="1070528"/>
    <lineage>
        <taxon>unclassified sequences</taxon>
        <taxon>metagenomes</taxon>
        <taxon>organismal metagenomes</taxon>
    </lineage>
</organism>
<evidence type="ECO:0000256" key="2">
    <source>
        <dbReference type="SAM" id="Phobius"/>
    </source>
</evidence>
<keyword evidence="2" id="KW-0812">Transmembrane</keyword>
<proteinExistence type="predicted"/>
<dbReference type="AlphaFoldDB" id="A0A6C0BG65"/>
<protein>
    <submittedName>
        <fullName evidence="3">Uncharacterized protein</fullName>
    </submittedName>
</protein>
<sequence length="150" mass="16509">MTQLVTSIYGVIFIGLIYFFIKMLYSVQYTPGNTTIYNSPIAQALFPREPNKLSPTWGYNQLGMMKQDPTKYGQNEFWPKSGPGYKPSALGSGGPSPSGGMRSGGTGPTESEVGWWKGDITYPTTTISSIYDDAEIPEKMVTVVGWWGNE</sequence>
<accession>A0A6C0BG65</accession>
<dbReference type="EMBL" id="MN739158">
    <property type="protein sequence ID" value="QHS91317.1"/>
    <property type="molecule type" value="Genomic_DNA"/>
</dbReference>
<keyword evidence="2" id="KW-0472">Membrane</keyword>
<feature type="transmembrane region" description="Helical" evidence="2">
    <location>
        <begin position="6"/>
        <end position="25"/>
    </location>
</feature>
<feature type="region of interest" description="Disordered" evidence="1">
    <location>
        <begin position="73"/>
        <end position="114"/>
    </location>
</feature>
<reference evidence="3" key="1">
    <citation type="journal article" date="2020" name="Nature">
        <title>Giant virus diversity and host interactions through global metagenomics.</title>
        <authorList>
            <person name="Schulz F."/>
            <person name="Roux S."/>
            <person name="Paez-Espino D."/>
            <person name="Jungbluth S."/>
            <person name="Walsh D.A."/>
            <person name="Denef V.J."/>
            <person name="McMahon K.D."/>
            <person name="Konstantinidis K.T."/>
            <person name="Eloe-Fadrosh E.A."/>
            <person name="Kyrpides N.C."/>
            <person name="Woyke T."/>
        </authorList>
    </citation>
    <scope>NUCLEOTIDE SEQUENCE</scope>
    <source>
        <strain evidence="3">GVMAG-M-3300013004-44</strain>
    </source>
</reference>
<feature type="compositionally biased region" description="Gly residues" evidence="1">
    <location>
        <begin position="91"/>
        <end position="107"/>
    </location>
</feature>
<evidence type="ECO:0000256" key="1">
    <source>
        <dbReference type="SAM" id="MobiDB-lite"/>
    </source>
</evidence>
<evidence type="ECO:0000313" key="3">
    <source>
        <dbReference type="EMBL" id="QHS91317.1"/>
    </source>
</evidence>